<feature type="domain" description="HTH merR-type" evidence="2">
    <location>
        <begin position="5"/>
        <end position="74"/>
    </location>
</feature>
<proteinExistence type="predicted"/>
<reference evidence="3 4" key="1">
    <citation type="journal article" date="2014" name="J. Biotechnol.">
        <title>Complete genome sequence of the actinobacterium Amycolatopsis japonica MG417-CF17(T) (=DSM 44213T) producing (S,S)-N,N'-ethylenediaminedisuccinic acid.</title>
        <authorList>
            <person name="Stegmann E."/>
            <person name="Albersmeier A."/>
            <person name="Spohn M."/>
            <person name="Gert H."/>
            <person name="Weber T."/>
            <person name="Wohlleben W."/>
            <person name="Kalinowski J."/>
            <person name="Ruckert C."/>
        </authorList>
    </citation>
    <scope>NUCLEOTIDE SEQUENCE [LARGE SCALE GENOMIC DNA]</scope>
    <source>
        <strain evidence="4">MG417-CF17 (DSM 44213)</strain>
    </source>
</reference>
<sequence length="237" mass="26720">MDDPRYSIGELSRRTGLTVKTIRFYSDRGILAPSGRTASGHRRYGVDALARLELVRTLRELGLDLATIRKVVESEATLPDVAEAHLRALEAQIHVLRLRHAVLKAVTRRGTTPEEITLMHDLAKLTEEERRRLIDDFLDAVFGGLEHPGFAGIARSMTPELPESPAVEQVDAWVELAGLARDPDFRALMRRLAEGYDAAPRRDLPWLDIADDPRRERYLELLAVINGWAAPDHRRVP</sequence>
<dbReference type="SUPFAM" id="SSF46955">
    <property type="entry name" value="Putative DNA-binding domain"/>
    <property type="match status" value="1"/>
</dbReference>
<dbReference type="PANTHER" id="PTHR30204:SF93">
    <property type="entry name" value="HTH MERR-TYPE DOMAIN-CONTAINING PROTEIN"/>
    <property type="match status" value="1"/>
</dbReference>
<dbReference type="GO" id="GO:0003677">
    <property type="term" value="F:DNA binding"/>
    <property type="evidence" value="ECO:0007669"/>
    <property type="project" value="UniProtKB-KW"/>
</dbReference>
<keyword evidence="4" id="KW-1185">Reference proteome</keyword>
<organism evidence="3 4">
    <name type="scientific">Amycolatopsis japonica</name>
    <dbReference type="NCBI Taxonomy" id="208439"/>
    <lineage>
        <taxon>Bacteria</taxon>
        <taxon>Bacillati</taxon>
        <taxon>Actinomycetota</taxon>
        <taxon>Actinomycetes</taxon>
        <taxon>Pseudonocardiales</taxon>
        <taxon>Pseudonocardiaceae</taxon>
        <taxon>Amycolatopsis</taxon>
        <taxon>Amycolatopsis japonica group</taxon>
    </lineage>
</organism>
<dbReference type="Gene3D" id="1.10.1660.10">
    <property type="match status" value="1"/>
</dbReference>
<dbReference type="GO" id="GO:0003700">
    <property type="term" value="F:DNA-binding transcription factor activity"/>
    <property type="evidence" value="ECO:0007669"/>
    <property type="project" value="InterPro"/>
</dbReference>
<dbReference type="InterPro" id="IPR047057">
    <property type="entry name" value="MerR_fam"/>
</dbReference>
<dbReference type="Proteomes" id="UP000028492">
    <property type="component" value="Chromosome"/>
</dbReference>
<dbReference type="PANTHER" id="PTHR30204">
    <property type="entry name" value="REDOX-CYCLING DRUG-SENSING TRANSCRIPTIONAL ACTIVATOR SOXR"/>
    <property type="match status" value="1"/>
</dbReference>
<accession>A0A075US26</accession>
<dbReference type="eggNOG" id="COG0789">
    <property type="taxonomic scope" value="Bacteria"/>
</dbReference>
<keyword evidence="1" id="KW-0238">DNA-binding</keyword>
<dbReference type="PRINTS" id="PR00040">
    <property type="entry name" value="HTHMERR"/>
</dbReference>
<dbReference type="CDD" id="cd01106">
    <property type="entry name" value="HTH_TipAL-Mta"/>
    <property type="match status" value="1"/>
</dbReference>
<gene>
    <name evidence="3" type="ORF">AJAP_14475</name>
</gene>
<dbReference type="AlphaFoldDB" id="A0A075US26"/>
<dbReference type="InterPro" id="IPR000551">
    <property type="entry name" value="MerR-type_HTH_dom"/>
</dbReference>
<evidence type="ECO:0000256" key="1">
    <source>
        <dbReference type="ARBA" id="ARBA00023125"/>
    </source>
</evidence>
<protein>
    <submittedName>
        <fullName evidence="3">MerR family transcriptional regulator</fullName>
    </submittedName>
</protein>
<name>A0A075US26_9PSEU</name>
<evidence type="ECO:0000313" key="4">
    <source>
        <dbReference type="Proteomes" id="UP000028492"/>
    </source>
</evidence>
<dbReference type="RefSeq" id="WP_038511612.1">
    <property type="nucleotide sequence ID" value="NZ_CP008953.1"/>
</dbReference>
<dbReference type="PROSITE" id="PS50937">
    <property type="entry name" value="HTH_MERR_2"/>
    <property type="match status" value="1"/>
</dbReference>
<dbReference type="STRING" id="208439.AJAP_14475"/>
<dbReference type="SMART" id="SM00422">
    <property type="entry name" value="HTH_MERR"/>
    <property type="match status" value="1"/>
</dbReference>
<dbReference type="KEGG" id="aja:AJAP_14475"/>
<dbReference type="HOGENOM" id="CLU_052806_1_0_11"/>
<dbReference type="EMBL" id="CP008953">
    <property type="protein sequence ID" value="AIG75773.1"/>
    <property type="molecule type" value="Genomic_DNA"/>
</dbReference>
<dbReference type="Pfam" id="PF13411">
    <property type="entry name" value="MerR_1"/>
    <property type="match status" value="1"/>
</dbReference>
<dbReference type="InterPro" id="IPR009061">
    <property type="entry name" value="DNA-bd_dom_put_sf"/>
</dbReference>
<evidence type="ECO:0000259" key="2">
    <source>
        <dbReference type="PROSITE" id="PS50937"/>
    </source>
</evidence>
<evidence type="ECO:0000313" key="3">
    <source>
        <dbReference type="EMBL" id="AIG75773.1"/>
    </source>
</evidence>